<dbReference type="InterPro" id="IPR012910">
    <property type="entry name" value="Plug_dom"/>
</dbReference>
<evidence type="ECO:0000259" key="15">
    <source>
        <dbReference type="Pfam" id="PF00593"/>
    </source>
</evidence>
<dbReference type="InterPro" id="IPR000531">
    <property type="entry name" value="Beta-barrel_TonB"/>
</dbReference>
<evidence type="ECO:0000256" key="7">
    <source>
        <dbReference type="ARBA" id="ARBA00023004"/>
    </source>
</evidence>
<feature type="chain" id="PRO_5046384684" evidence="14">
    <location>
        <begin position="20"/>
        <end position="815"/>
    </location>
</feature>
<keyword evidence="7" id="KW-0408">Iron</keyword>
<feature type="domain" description="TonB-dependent receptor plug" evidence="16">
    <location>
        <begin position="111"/>
        <end position="218"/>
    </location>
</feature>
<keyword evidence="18" id="KW-1185">Reference proteome</keyword>
<evidence type="ECO:0000256" key="11">
    <source>
        <dbReference type="ARBA" id="ARBA00023237"/>
    </source>
</evidence>
<dbReference type="Pfam" id="PF07715">
    <property type="entry name" value="Plug"/>
    <property type="match status" value="1"/>
</dbReference>
<dbReference type="InterPro" id="IPR008969">
    <property type="entry name" value="CarboxyPept-like_regulatory"/>
</dbReference>
<dbReference type="Gene3D" id="2.60.40.1120">
    <property type="entry name" value="Carboxypeptidase-like, regulatory domain"/>
    <property type="match status" value="1"/>
</dbReference>
<dbReference type="EMBL" id="JAENRR010000043">
    <property type="protein sequence ID" value="MBK3518854.1"/>
    <property type="molecule type" value="Genomic_DNA"/>
</dbReference>
<protein>
    <submittedName>
        <fullName evidence="17">TonB-dependent receptor</fullName>
    </submittedName>
</protein>
<dbReference type="InterPro" id="IPR037066">
    <property type="entry name" value="Plug_dom_sf"/>
</dbReference>
<keyword evidence="2 12" id="KW-0813">Transport</keyword>
<evidence type="ECO:0000256" key="8">
    <source>
        <dbReference type="ARBA" id="ARBA00023065"/>
    </source>
</evidence>
<gene>
    <name evidence="17" type="ORF">JIV24_16015</name>
</gene>
<evidence type="ECO:0000313" key="17">
    <source>
        <dbReference type="EMBL" id="MBK3518854.1"/>
    </source>
</evidence>
<evidence type="ECO:0000256" key="10">
    <source>
        <dbReference type="ARBA" id="ARBA00023136"/>
    </source>
</evidence>
<evidence type="ECO:0000259" key="16">
    <source>
        <dbReference type="Pfam" id="PF07715"/>
    </source>
</evidence>
<evidence type="ECO:0000256" key="1">
    <source>
        <dbReference type="ARBA" id="ARBA00004571"/>
    </source>
</evidence>
<comment type="caution">
    <text evidence="17">The sequence shown here is derived from an EMBL/GenBank/DDBJ whole genome shotgun (WGS) entry which is preliminary data.</text>
</comment>
<evidence type="ECO:0000256" key="3">
    <source>
        <dbReference type="ARBA" id="ARBA00022452"/>
    </source>
</evidence>
<evidence type="ECO:0000256" key="12">
    <source>
        <dbReference type="PROSITE-ProRule" id="PRU01360"/>
    </source>
</evidence>
<evidence type="ECO:0000256" key="14">
    <source>
        <dbReference type="SAM" id="SignalP"/>
    </source>
</evidence>
<reference evidence="17 18" key="1">
    <citation type="submission" date="2021-01" db="EMBL/GenBank/DDBJ databases">
        <title>Carboxyliciviraga sp.nov., isolated from coastal sediments.</title>
        <authorList>
            <person name="Lu D."/>
            <person name="Zhang T."/>
        </authorList>
    </citation>
    <scope>NUCLEOTIDE SEQUENCE [LARGE SCALE GENOMIC DNA]</scope>
    <source>
        <strain evidence="17 18">N1Y132</strain>
    </source>
</reference>
<keyword evidence="6 14" id="KW-0732">Signal</keyword>
<keyword evidence="17" id="KW-0675">Receptor</keyword>
<dbReference type="SUPFAM" id="SSF49464">
    <property type="entry name" value="Carboxypeptidase regulatory domain-like"/>
    <property type="match status" value="1"/>
</dbReference>
<evidence type="ECO:0000256" key="2">
    <source>
        <dbReference type="ARBA" id="ARBA00022448"/>
    </source>
</evidence>
<dbReference type="Proteomes" id="UP000605676">
    <property type="component" value="Unassembled WGS sequence"/>
</dbReference>
<comment type="similarity">
    <text evidence="12 13">Belongs to the TonB-dependent receptor family.</text>
</comment>
<evidence type="ECO:0000256" key="9">
    <source>
        <dbReference type="ARBA" id="ARBA00023077"/>
    </source>
</evidence>
<keyword evidence="5 12" id="KW-0812">Transmembrane</keyword>
<evidence type="ECO:0000256" key="5">
    <source>
        <dbReference type="ARBA" id="ARBA00022692"/>
    </source>
</evidence>
<dbReference type="Gene3D" id="2.40.170.20">
    <property type="entry name" value="TonB-dependent receptor, beta-barrel domain"/>
    <property type="match status" value="1"/>
</dbReference>
<dbReference type="InterPro" id="IPR039426">
    <property type="entry name" value="TonB-dep_rcpt-like"/>
</dbReference>
<dbReference type="PROSITE" id="PS52016">
    <property type="entry name" value="TONB_DEPENDENT_REC_3"/>
    <property type="match status" value="1"/>
</dbReference>
<name>A0ABS1HNW8_9BACT</name>
<sequence length="815" mass="91583">MKKFYAFVIVTMLSISAIAQTTINGRVTDENGEALVGVNVIIQNSYNGTITDSDGDYSISTKETIPSLVFSYVGYKTQTVEVQGSTVNTTLSTVAVLTDEVIVSAIKAGNKAPIAYTNITKAQLKERPAADDIPYMLSLTPSAVATSETGIGVGYTALRIRGTDPTRINVTINGVPLNDPESQGVFWVNMPDFTSSVDEVQIQRGVGTSTNGAAAFGASINFQTTSINDQASARIESTAGSFNTFVNSVNASTGLLNDKFAFDVRYSKLQSDGYIDYAFSDHQSLYVSGSMLTNNGLLKMNLIYGDQKTGISWWGVPQEMLFKPEWEGDDWEPNRTYNPAGEYTDEFGNTQYYEGQTDNYKQTHYQLFYSHAVNSQFNINGALHYTRGDGYYEQYKEDEAYADYGWNPIMIGDATIDETDLIRQKWLENDFYGFTASANYRGDNYSASFGGGWNRYEGDHFGEVIWARYAGTSEKGDRWYDNYGEKTYYNFFAKVNYRPTEALNTFLDLQLRQISYQMDGIDDDLLPLIQSHNFNFFNPKVGLSYDVNKQQQAYFSVGVSNREPTRTNFKDAKGDAMSYPKAERLIDFETGYNYRSSNLSASVNFFYMLYDDQLVPTGEKNNVGADIMTNVKDSYRTGVEFVFGAKIIEGLNWDGNLSLSANKIKDFVEYSSLSDENWNPIGQKVTELGTTDIAYSPDVISSSILSYAFNSNVKMSWITKYVGEQFFDNTSSSDRMLDAYLINNLKIDVSLFPQFAKRIGLQVMVNNLMDVEYENNAYGGNYYQRDASGVDTEYTWAYYYPQAGRHFMTKLVLEF</sequence>
<organism evidence="17 18">
    <name type="scientific">Carboxylicivirga marina</name>
    <dbReference type="NCBI Taxonomy" id="2800988"/>
    <lineage>
        <taxon>Bacteria</taxon>
        <taxon>Pseudomonadati</taxon>
        <taxon>Bacteroidota</taxon>
        <taxon>Bacteroidia</taxon>
        <taxon>Marinilabiliales</taxon>
        <taxon>Marinilabiliaceae</taxon>
        <taxon>Carboxylicivirga</taxon>
    </lineage>
</organism>
<proteinExistence type="inferred from homology"/>
<dbReference type="SUPFAM" id="SSF56935">
    <property type="entry name" value="Porins"/>
    <property type="match status" value="1"/>
</dbReference>
<keyword evidence="3 12" id="KW-1134">Transmembrane beta strand</keyword>
<dbReference type="PANTHER" id="PTHR32552">
    <property type="entry name" value="FERRICHROME IRON RECEPTOR-RELATED"/>
    <property type="match status" value="1"/>
</dbReference>
<keyword evidence="9 13" id="KW-0798">TonB box</keyword>
<feature type="domain" description="TonB-dependent receptor-like beta-barrel" evidence="15">
    <location>
        <begin position="329"/>
        <end position="768"/>
    </location>
</feature>
<dbReference type="Pfam" id="PF00593">
    <property type="entry name" value="TonB_dep_Rec_b-barrel"/>
    <property type="match status" value="1"/>
</dbReference>
<accession>A0ABS1HNW8</accession>
<dbReference type="InterPro" id="IPR036942">
    <property type="entry name" value="Beta-barrel_TonB_sf"/>
</dbReference>
<keyword evidence="8" id="KW-0406">Ion transport</keyword>
<evidence type="ECO:0000256" key="13">
    <source>
        <dbReference type="RuleBase" id="RU003357"/>
    </source>
</evidence>
<evidence type="ECO:0000256" key="6">
    <source>
        <dbReference type="ARBA" id="ARBA00022729"/>
    </source>
</evidence>
<dbReference type="PANTHER" id="PTHR32552:SF68">
    <property type="entry name" value="FERRICHROME OUTER MEMBRANE TRANSPORTER_PHAGE RECEPTOR"/>
    <property type="match status" value="1"/>
</dbReference>
<dbReference type="Gene3D" id="2.170.130.10">
    <property type="entry name" value="TonB-dependent receptor, plug domain"/>
    <property type="match status" value="1"/>
</dbReference>
<comment type="subcellular location">
    <subcellularLocation>
        <location evidence="1 12">Cell outer membrane</location>
        <topology evidence="1 12">Multi-pass membrane protein</topology>
    </subcellularLocation>
</comment>
<keyword evidence="4" id="KW-0410">Iron transport</keyword>
<keyword evidence="10 12" id="KW-0472">Membrane</keyword>
<evidence type="ECO:0000313" key="18">
    <source>
        <dbReference type="Proteomes" id="UP000605676"/>
    </source>
</evidence>
<evidence type="ECO:0000256" key="4">
    <source>
        <dbReference type="ARBA" id="ARBA00022496"/>
    </source>
</evidence>
<keyword evidence="11 12" id="KW-0998">Cell outer membrane</keyword>
<feature type="signal peptide" evidence="14">
    <location>
        <begin position="1"/>
        <end position="19"/>
    </location>
</feature>
<dbReference type="Pfam" id="PF13715">
    <property type="entry name" value="CarbopepD_reg_2"/>
    <property type="match status" value="1"/>
</dbReference>